<dbReference type="EMBL" id="CP012672">
    <property type="protein sequence ID" value="AUX36071.1"/>
    <property type="molecule type" value="Genomic_DNA"/>
</dbReference>
<accession>A0A4P2R0N4</accession>
<gene>
    <name evidence="2" type="ORF">SOCE836_082770</name>
</gene>
<reference evidence="2 3" key="1">
    <citation type="submission" date="2015-09" db="EMBL/GenBank/DDBJ databases">
        <title>Sorangium comparison.</title>
        <authorList>
            <person name="Zaburannyi N."/>
            <person name="Bunk B."/>
            <person name="Overmann J."/>
            <person name="Mueller R."/>
        </authorList>
    </citation>
    <scope>NUCLEOTIDE SEQUENCE [LARGE SCALE GENOMIC DNA]</scope>
    <source>
        <strain evidence="2 3">So ce836</strain>
    </source>
</reference>
<feature type="region of interest" description="Disordered" evidence="1">
    <location>
        <begin position="1"/>
        <end position="37"/>
    </location>
</feature>
<name>A0A4P2R0N4_SORCE</name>
<sequence>MSHVTSSPKRERPEAHGGASGGSGRRGRRAEGREALP</sequence>
<evidence type="ECO:0000313" key="3">
    <source>
        <dbReference type="Proteomes" id="UP000295497"/>
    </source>
</evidence>
<evidence type="ECO:0000313" key="2">
    <source>
        <dbReference type="EMBL" id="AUX36071.1"/>
    </source>
</evidence>
<organism evidence="2 3">
    <name type="scientific">Sorangium cellulosum</name>
    <name type="common">Polyangium cellulosum</name>
    <dbReference type="NCBI Taxonomy" id="56"/>
    <lineage>
        <taxon>Bacteria</taxon>
        <taxon>Pseudomonadati</taxon>
        <taxon>Myxococcota</taxon>
        <taxon>Polyangia</taxon>
        <taxon>Polyangiales</taxon>
        <taxon>Polyangiaceae</taxon>
        <taxon>Sorangium</taxon>
    </lineage>
</organism>
<protein>
    <submittedName>
        <fullName evidence="2">Uncharacterized protein</fullName>
    </submittedName>
</protein>
<proteinExistence type="predicted"/>
<dbReference type="AlphaFoldDB" id="A0A4P2R0N4"/>
<dbReference type="Proteomes" id="UP000295497">
    <property type="component" value="Chromosome"/>
</dbReference>
<evidence type="ECO:0000256" key="1">
    <source>
        <dbReference type="SAM" id="MobiDB-lite"/>
    </source>
</evidence>